<comment type="caution">
    <text evidence="16">The sequence shown here is derived from an EMBL/GenBank/DDBJ whole genome shotgun (WGS) entry which is preliminary data.</text>
</comment>
<keyword evidence="7" id="KW-0520">NAD</keyword>
<dbReference type="PROSITE" id="PS01136">
    <property type="entry name" value="UPF0034"/>
    <property type="match status" value="1"/>
</dbReference>
<evidence type="ECO:0000313" key="17">
    <source>
        <dbReference type="EMBL" id="GIQ85838.1"/>
    </source>
</evidence>
<accession>A0A9K3GH89</accession>
<gene>
    <name evidence="16" type="ORF">KIPB_004198</name>
    <name evidence="17" type="ORF">KIPB_007575</name>
</gene>
<keyword evidence="2" id="KW-0285">Flavoprotein</keyword>
<evidence type="ECO:0000256" key="9">
    <source>
        <dbReference type="ARBA" id="ARBA00038890"/>
    </source>
</evidence>
<evidence type="ECO:0000259" key="15">
    <source>
        <dbReference type="Pfam" id="PF01207"/>
    </source>
</evidence>
<protein>
    <recommendedName>
        <fullName evidence="9">tRNA-dihydrouridine(16/17) synthase [NAD(P)(+)]</fullName>
        <ecNumber evidence="9">1.3.1.88</ecNumber>
    </recommendedName>
</protein>
<feature type="region of interest" description="Disordered" evidence="14">
    <location>
        <begin position="325"/>
        <end position="344"/>
    </location>
</feature>
<keyword evidence="4" id="KW-0819">tRNA processing</keyword>
<dbReference type="GO" id="GO:0050660">
    <property type="term" value="F:flavin adenine dinucleotide binding"/>
    <property type="evidence" value="ECO:0007669"/>
    <property type="project" value="InterPro"/>
</dbReference>
<comment type="similarity">
    <text evidence="8">Belongs to the Dus family. Dus1 subfamily.</text>
</comment>
<feature type="domain" description="DUS-like FMN-binding" evidence="15">
    <location>
        <begin position="64"/>
        <end position="287"/>
    </location>
</feature>
<evidence type="ECO:0000313" key="16">
    <source>
        <dbReference type="EMBL" id="GIQ82963.1"/>
    </source>
</evidence>
<dbReference type="InterPro" id="IPR013785">
    <property type="entry name" value="Aldolase_TIM"/>
</dbReference>
<evidence type="ECO:0000256" key="12">
    <source>
        <dbReference type="ARBA" id="ARBA00048934"/>
    </source>
</evidence>
<dbReference type="InterPro" id="IPR035587">
    <property type="entry name" value="DUS-like_FMN-bd"/>
</dbReference>
<reference evidence="16 18" key="2">
    <citation type="journal article" date="2018" name="PLoS ONE">
        <title>The draft genome of Kipferlia bialata reveals reductive genome evolution in fornicate parasites.</title>
        <authorList>
            <person name="Tanifuji G."/>
            <person name="Takabayashi S."/>
            <person name="Kume K."/>
            <person name="Takagi M."/>
            <person name="Nakayama T."/>
            <person name="Kamikawa R."/>
            <person name="Inagaki Y."/>
            <person name="Hashimoto T."/>
        </authorList>
    </citation>
    <scope>NUCLEOTIDE SEQUENCE [LARGE SCALE GENOMIC DNA]</scope>
    <source>
        <strain evidence="16">NY0173</strain>
    </source>
</reference>
<dbReference type="InterPro" id="IPR018517">
    <property type="entry name" value="tRNA_hU_synthase_CS"/>
</dbReference>
<evidence type="ECO:0000256" key="3">
    <source>
        <dbReference type="ARBA" id="ARBA00022643"/>
    </source>
</evidence>
<evidence type="ECO:0000256" key="14">
    <source>
        <dbReference type="SAM" id="MobiDB-lite"/>
    </source>
</evidence>
<evidence type="ECO:0000256" key="10">
    <source>
        <dbReference type="ARBA" id="ARBA00047287"/>
    </source>
</evidence>
<evidence type="ECO:0000256" key="11">
    <source>
        <dbReference type="ARBA" id="ARBA00047652"/>
    </source>
</evidence>
<evidence type="ECO:0000256" key="7">
    <source>
        <dbReference type="ARBA" id="ARBA00023027"/>
    </source>
</evidence>
<comment type="catalytic activity">
    <reaction evidence="10">
        <text>5,6-dihydrouridine(17) in tRNA + NAD(+) = uridine(17) in tRNA + NADH + H(+)</text>
        <dbReference type="Rhea" id="RHEA:53372"/>
        <dbReference type="Rhea" id="RHEA-COMP:13541"/>
        <dbReference type="Rhea" id="RHEA-COMP:13542"/>
        <dbReference type="ChEBI" id="CHEBI:15378"/>
        <dbReference type="ChEBI" id="CHEBI:57540"/>
        <dbReference type="ChEBI" id="CHEBI:57945"/>
        <dbReference type="ChEBI" id="CHEBI:65315"/>
        <dbReference type="ChEBI" id="CHEBI:74443"/>
        <dbReference type="EC" id="1.3.1.88"/>
    </reaction>
    <physiologicalReaction direction="right-to-left" evidence="10">
        <dbReference type="Rhea" id="RHEA:53374"/>
    </physiologicalReaction>
</comment>
<dbReference type="OrthoDB" id="272303at2759"/>
<evidence type="ECO:0000256" key="8">
    <source>
        <dbReference type="ARBA" id="ARBA00038313"/>
    </source>
</evidence>
<evidence type="ECO:0000256" key="6">
    <source>
        <dbReference type="ARBA" id="ARBA00023002"/>
    </source>
</evidence>
<evidence type="ECO:0000313" key="18">
    <source>
        <dbReference type="Proteomes" id="UP000265618"/>
    </source>
</evidence>
<comment type="catalytic activity">
    <reaction evidence="13">
        <text>5,6-dihydrouridine(17) in tRNA + NADP(+) = uridine(17) in tRNA + NADPH + H(+)</text>
        <dbReference type="Rhea" id="RHEA:53368"/>
        <dbReference type="Rhea" id="RHEA-COMP:13541"/>
        <dbReference type="Rhea" id="RHEA-COMP:13542"/>
        <dbReference type="ChEBI" id="CHEBI:15378"/>
        <dbReference type="ChEBI" id="CHEBI:57783"/>
        <dbReference type="ChEBI" id="CHEBI:58349"/>
        <dbReference type="ChEBI" id="CHEBI:65315"/>
        <dbReference type="ChEBI" id="CHEBI:74443"/>
        <dbReference type="EC" id="1.3.1.88"/>
    </reaction>
    <physiologicalReaction direction="right-to-left" evidence="13">
        <dbReference type="Rhea" id="RHEA:53370"/>
    </physiologicalReaction>
</comment>
<dbReference type="Pfam" id="PF01207">
    <property type="entry name" value="Dus"/>
    <property type="match status" value="1"/>
</dbReference>
<dbReference type="GO" id="GO:0017150">
    <property type="term" value="F:tRNA dihydrouridine synthase activity"/>
    <property type="evidence" value="ECO:0007669"/>
    <property type="project" value="InterPro"/>
</dbReference>
<dbReference type="EMBL" id="BDIP01002165">
    <property type="protein sequence ID" value="GIQ85838.1"/>
    <property type="molecule type" value="Genomic_DNA"/>
</dbReference>
<dbReference type="CDD" id="cd02801">
    <property type="entry name" value="DUS_like_FMN"/>
    <property type="match status" value="1"/>
</dbReference>
<comment type="cofactor">
    <cofactor evidence="1">
        <name>FMN</name>
        <dbReference type="ChEBI" id="CHEBI:58210"/>
    </cofactor>
</comment>
<keyword evidence="5" id="KW-0521">NADP</keyword>
<dbReference type="Gene3D" id="3.20.20.70">
    <property type="entry name" value="Aldolase class I"/>
    <property type="match status" value="1"/>
</dbReference>
<name>A0A9K3GH89_9EUKA</name>
<evidence type="ECO:0000256" key="4">
    <source>
        <dbReference type="ARBA" id="ARBA00022694"/>
    </source>
</evidence>
<evidence type="ECO:0000256" key="2">
    <source>
        <dbReference type="ARBA" id="ARBA00022630"/>
    </source>
</evidence>
<proteinExistence type="inferred from homology"/>
<dbReference type="SUPFAM" id="SSF51395">
    <property type="entry name" value="FMN-linked oxidoreductases"/>
    <property type="match status" value="1"/>
</dbReference>
<dbReference type="EC" id="1.3.1.88" evidence="9"/>
<keyword evidence="3" id="KW-0288">FMN</keyword>
<dbReference type="Proteomes" id="UP000265618">
    <property type="component" value="Unassembled WGS sequence"/>
</dbReference>
<evidence type="ECO:0000256" key="5">
    <source>
        <dbReference type="ARBA" id="ARBA00022857"/>
    </source>
</evidence>
<comment type="catalytic activity">
    <reaction evidence="11">
        <text>5,6-dihydrouridine(16) in tRNA + NADP(+) = uridine(16) in tRNA + NADPH + H(+)</text>
        <dbReference type="Rhea" id="RHEA:53376"/>
        <dbReference type="Rhea" id="RHEA-COMP:13543"/>
        <dbReference type="Rhea" id="RHEA-COMP:13544"/>
        <dbReference type="ChEBI" id="CHEBI:15378"/>
        <dbReference type="ChEBI" id="CHEBI:57783"/>
        <dbReference type="ChEBI" id="CHEBI:58349"/>
        <dbReference type="ChEBI" id="CHEBI:65315"/>
        <dbReference type="ChEBI" id="CHEBI:74443"/>
        <dbReference type="EC" id="1.3.1.88"/>
    </reaction>
    <physiologicalReaction direction="right-to-left" evidence="11">
        <dbReference type="Rhea" id="RHEA:53378"/>
    </physiologicalReaction>
</comment>
<reference evidence="16" key="1">
    <citation type="submission" date="2016-10" db="EMBL/GenBank/DDBJ databases">
        <authorList>
            <person name="Tanifuji G."/>
            <person name="Kume K."/>
            <person name="Nakayama T."/>
            <person name="Takabayashi S."/>
            <person name="Hashimoto T."/>
        </authorList>
    </citation>
    <scope>NUCLEOTIDE SEQUENCE</scope>
    <source>
        <strain evidence="16">NY0173</strain>
    </source>
</reference>
<keyword evidence="6" id="KW-0560">Oxidoreductase</keyword>
<organism evidence="16 18">
    <name type="scientific">Kipferlia bialata</name>
    <dbReference type="NCBI Taxonomy" id="797122"/>
    <lineage>
        <taxon>Eukaryota</taxon>
        <taxon>Metamonada</taxon>
        <taxon>Carpediemonas-like organisms</taxon>
        <taxon>Kipferlia</taxon>
    </lineage>
</organism>
<dbReference type="PANTHER" id="PTHR11082:SF5">
    <property type="entry name" value="TRNA-DIHYDROURIDINE(16_17) SYNTHASE [NAD(P)(+)]-LIKE"/>
    <property type="match status" value="1"/>
</dbReference>
<sequence length="479" mass="52955">MPKPVEICVDDVELPTAYPQFVGMDLAKLKCMELPEVMPPIPTSIHAKPSGEEFLATLGNPTTMLAPMVLASETATRVLTRMYGVDVTYSPMVNVIAATTNPDLKGIVKRLDSTDRERPIIVQYAGHEARSMLRVALRVDHRHCDAIDINFGCPQNVARKGHYGSYLRKHWPLVYQLIATLHVYHPLPVTAKMRLLDTPEQSVDFARLIEAAGAQMLVVHGRGPTEKQQSLSKSRWDVIRRIRESVSIPVYANGDVVDNESHIKCMEETGCRGTMSGRSLSEYPGTYLPTEEVERRLARFDHVHFMSQHGVDYPSISASVREGRVVPSPKGETTGCLVPVPTPAEGEAEAEAERVAQWIRRVKLFLQWLSVVQELKREKGETNTEAVAEAEGEVETPAPKGQVTARAILVHMAGSMIGRPLLKMHTDVRASIFSRTGGVECKGKYPSSAQDMTRLARLGGTVLARLEQGVMYSKEAATQ</sequence>
<dbReference type="AlphaFoldDB" id="A0A9K3GH89"/>
<keyword evidence="18" id="KW-1185">Reference proteome</keyword>
<comment type="catalytic activity">
    <reaction evidence="12">
        <text>5,6-dihydrouridine(16) in tRNA + NAD(+) = uridine(16) in tRNA + NADH + H(+)</text>
        <dbReference type="Rhea" id="RHEA:53380"/>
        <dbReference type="Rhea" id="RHEA-COMP:13543"/>
        <dbReference type="Rhea" id="RHEA-COMP:13544"/>
        <dbReference type="ChEBI" id="CHEBI:15378"/>
        <dbReference type="ChEBI" id="CHEBI:57540"/>
        <dbReference type="ChEBI" id="CHEBI:57945"/>
        <dbReference type="ChEBI" id="CHEBI:65315"/>
        <dbReference type="ChEBI" id="CHEBI:74443"/>
        <dbReference type="EC" id="1.3.1.88"/>
    </reaction>
    <physiologicalReaction direction="right-to-left" evidence="12">
        <dbReference type="Rhea" id="RHEA:53382"/>
    </physiologicalReaction>
</comment>
<evidence type="ECO:0000256" key="1">
    <source>
        <dbReference type="ARBA" id="ARBA00001917"/>
    </source>
</evidence>
<evidence type="ECO:0000256" key="13">
    <source>
        <dbReference type="ARBA" id="ARBA00049467"/>
    </source>
</evidence>
<dbReference type="EMBL" id="BDIP01000876">
    <property type="protein sequence ID" value="GIQ82963.1"/>
    <property type="molecule type" value="Genomic_DNA"/>
</dbReference>
<dbReference type="PANTHER" id="PTHR11082">
    <property type="entry name" value="TRNA-DIHYDROURIDINE SYNTHASE"/>
    <property type="match status" value="1"/>
</dbReference>